<dbReference type="KEGG" id="pais:PFX98_21175"/>
<organism evidence="6 7">
    <name type="scientific">Paucibacter sediminis</name>
    <dbReference type="NCBI Taxonomy" id="3019553"/>
    <lineage>
        <taxon>Bacteria</taxon>
        <taxon>Pseudomonadati</taxon>
        <taxon>Pseudomonadota</taxon>
        <taxon>Betaproteobacteria</taxon>
        <taxon>Burkholderiales</taxon>
        <taxon>Sphaerotilaceae</taxon>
        <taxon>Roseateles</taxon>
    </lineage>
</organism>
<evidence type="ECO:0000256" key="4">
    <source>
        <dbReference type="ARBA" id="ARBA00023143"/>
    </source>
</evidence>
<accession>A0AA95NAF3</accession>
<comment type="function">
    <text evidence="1 5">Assembles around the rod to form the L-ring and probably protects the motor/basal body from shearing forces during rotation.</text>
</comment>
<protein>
    <recommendedName>
        <fullName evidence="5">Flagellar P-ring protein</fullName>
    </recommendedName>
    <alternativeName>
        <fullName evidence="5">Basal body P-ring protein</fullName>
    </alternativeName>
</protein>
<evidence type="ECO:0000256" key="5">
    <source>
        <dbReference type="HAMAP-Rule" id="MF_00416"/>
    </source>
</evidence>
<keyword evidence="6" id="KW-0966">Cell projection</keyword>
<dbReference type="HAMAP" id="MF_00416">
    <property type="entry name" value="FlgI"/>
    <property type="match status" value="1"/>
</dbReference>
<evidence type="ECO:0000256" key="2">
    <source>
        <dbReference type="ARBA" id="ARBA00004117"/>
    </source>
</evidence>
<evidence type="ECO:0000256" key="1">
    <source>
        <dbReference type="ARBA" id="ARBA00002591"/>
    </source>
</evidence>
<evidence type="ECO:0000313" key="7">
    <source>
        <dbReference type="Proteomes" id="UP001177769"/>
    </source>
</evidence>
<proteinExistence type="inferred from homology"/>
<dbReference type="InterPro" id="IPR001782">
    <property type="entry name" value="Flag_FlgI"/>
</dbReference>
<gene>
    <name evidence="5" type="primary">flgI</name>
    <name evidence="6" type="ORF">PFX98_21175</name>
</gene>
<dbReference type="PANTHER" id="PTHR30381">
    <property type="entry name" value="FLAGELLAR P-RING PERIPLASMIC PROTEIN FLGI"/>
    <property type="match status" value="1"/>
</dbReference>
<dbReference type="GO" id="GO:0030288">
    <property type="term" value="C:outer membrane-bounded periplasmic space"/>
    <property type="evidence" value="ECO:0007669"/>
    <property type="project" value="InterPro"/>
</dbReference>
<keyword evidence="3" id="KW-0732">Signal</keyword>
<dbReference type="EMBL" id="CP116346">
    <property type="protein sequence ID" value="WIT11382.1"/>
    <property type="molecule type" value="Genomic_DNA"/>
</dbReference>
<evidence type="ECO:0000313" key="6">
    <source>
        <dbReference type="EMBL" id="WIT11382.1"/>
    </source>
</evidence>
<reference evidence="6" key="1">
    <citation type="submission" date="2023-01" db="EMBL/GenBank/DDBJ databases">
        <title>Whole genome sequence of Paucibacter sp. S2-9 isolated from pond sediment.</title>
        <authorList>
            <person name="Jung J.Y."/>
        </authorList>
    </citation>
    <scope>NUCLEOTIDE SEQUENCE</scope>
    <source>
        <strain evidence="6">S2-9</strain>
    </source>
</reference>
<comment type="subcellular location">
    <subcellularLocation>
        <location evidence="2 5">Bacterial flagellum basal body</location>
    </subcellularLocation>
</comment>
<dbReference type="NCBIfam" id="NF003676">
    <property type="entry name" value="PRK05303.1"/>
    <property type="match status" value="1"/>
</dbReference>
<keyword evidence="6" id="KW-0282">Flagellum</keyword>
<dbReference type="Proteomes" id="UP001177769">
    <property type="component" value="Chromosome"/>
</dbReference>
<comment type="subunit">
    <text evidence="5">The basal body constitutes a major portion of the flagellar organelle and consists of four rings (L,P,S, and M) mounted on a central rod.</text>
</comment>
<dbReference type="GO" id="GO:0071973">
    <property type="term" value="P:bacterial-type flagellum-dependent cell motility"/>
    <property type="evidence" value="ECO:0007669"/>
    <property type="project" value="InterPro"/>
</dbReference>
<dbReference type="RefSeq" id="WP_285232464.1">
    <property type="nucleotide sequence ID" value="NZ_CP116346.1"/>
</dbReference>
<name>A0AA95NAF3_9BURK</name>
<dbReference type="GO" id="GO:0005198">
    <property type="term" value="F:structural molecule activity"/>
    <property type="evidence" value="ECO:0007669"/>
    <property type="project" value="InterPro"/>
</dbReference>
<dbReference type="GO" id="GO:0009428">
    <property type="term" value="C:bacterial-type flagellum basal body, distal rod, P ring"/>
    <property type="evidence" value="ECO:0007669"/>
    <property type="project" value="InterPro"/>
</dbReference>
<dbReference type="Pfam" id="PF02119">
    <property type="entry name" value="FlgI"/>
    <property type="match status" value="1"/>
</dbReference>
<dbReference type="PRINTS" id="PR01010">
    <property type="entry name" value="FLGPRINGFLGI"/>
</dbReference>
<comment type="similarity">
    <text evidence="5">Belongs to the FlgI family.</text>
</comment>
<sequence>MNKTWISGLILGSLLALVQPVQAARLLRQLVSVEGMRDNQLIGYGLVVGLNGSGDSSQVKYSGQSVQNLLKQFGVKLPEKTDSKSRNVATVMVSAVFPSGYRRGQSIDVTVSSLGDAKSLRGGVLLLSQLYGADGEVYALAQGNLVVGGLSAQGASGSSVTVNTPTAGRIPNGASIEREIETDFDSREQVHLSLKRPSFQTSTAIVQAINKRFGAIASTRDATSVAVQAPADPTERVAFMAGLEQLEVEQGRENPKVIFNSRTGTVVIAEGVRVRPAAVSHGSLKVVISESSQVSQPNAFGRGDTKVTPQSRVAVEQGSGRMFRWPVGVSLQTIVDTINSIGANPDDIMAILQALDQAGAIEGELQVI</sequence>
<dbReference type="AlphaFoldDB" id="A0AA95NAF3"/>
<keyword evidence="7" id="KW-1185">Reference proteome</keyword>
<keyword evidence="6" id="KW-0969">Cilium</keyword>
<dbReference type="PANTHER" id="PTHR30381:SF0">
    <property type="entry name" value="FLAGELLAR P-RING PROTEIN"/>
    <property type="match status" value="1"/>
</dbReference>
<evidence type="ECO:0000256" key="3">
    <source>
        <dbReference type="ARBA" id="ARBA00022729"/>
    </source>
</evidence>
<keyword evidence="4 5" id="KW-0975">Bacterial flagellum</keyword>